<keyword evidence="3" id="KW-1185">Reference proteome</keyword>
<dbReference type="OrthoDB" id="1706769at2759"/>
<dbReference type="AlphaFoldDB" id="A0A0J8B5Q2"/>
<dbReference type="SUPFAM" id="SSF81383">
    <property type="entry name" value="F-box domain"/>
    <property type="match status" value="1"/>
</dbReference>
<dbReference type="GO" id="GO:0005634">
    <property type="term" value="C:nucleus"/>
    <property type="evidence" value="ECO:0007669"/>
    <property type="project" value="TreeGrafter"/>
</dbReference>
<sequence>MTPVEPLVDDVWTVIVKHMDGRSLARLSCTCSRFHKYKELAAVSLVWRSAFLRELDLLDIPFSGDQSSNWKLIYTSSLRHTGERLHPTAYSRIGAFIMESTTAVLAKSDRRVKIQNVKQGIWILDIFVAACCI</sequence>
<dbReference type="InterPro" id="IPR036047">
    <property type="entry name" value="F-box-like_dom_sf"/>
</dbReference>
<gene>
    <name evidence="2" type="ORF">BVRB_9g226070</name>
</gene>
<dbReference type="Gramene" id="KMS96336">
    <property type="protein sequence ID" value="KMS96336"/>
    <property type="gene ID" value="BVRB_9g226070"/>
</dbReference>
<proteinExistence type="predicted"/>
<evidence type="ECO:0000313" key="2">
    <source>
        <dbReference type="EMBL" id="KMS96336.1"/>
    </source>
</evidence>
<evidence type="ECO:0000313" key="3">
    <source>
        <dbReference type="Proteomes" id="UP000035740"/>
    </source>
</evidence>
<dbReference type="PANTHER" id="PTHR47149">
    <property type="entry name" value="F-BOX PROTEIN RMF"/>
    <property type="match status" value="1"/>
</dbReference>
<dbReference type="GO" id="GO:0061458">
    <property type="term" value="P:reproductive system development"/>
    <property type="evidence" value="ECO:0007669"/>
    <property type="project" value="TreeGrafter"/>
</dbReference>
<dbReference type="InterPro" id="IPR001810">
    <property type="entry name" value="F-box_dom"/>
</dbReference>
<dbReference type="EMBL" id="KQ090392">
    <property type="protein sequence ID" value="KMS96336.1"/>
    <property type="molecule type" value="Genomic_DNA"/>
</dbReference>
<protein>
    <recommendedName>
        <fullName evidence="1">F-box domain-containing protein</fullName>
    </recommendedName>
</protein>
<reference evidence="2 3" key="1">
    <citation type="journal article" date="2014" name="Nature">
        <title>The genome of the recently domesticated crop plant sugar beet (Beta vulgaris).</title>
        <authorList>
            <person name="Dohm J.C."/>
            <person name="Minoche A.E."/>
            <person name="Holtgrawe D."/>
            <person name="Capella-Gutierrez S."/>
            <person name="Zakrzewski F."/>
            <person name="Tafer H."/>
            <person name="Rupp O."/>
            <person name="Sorensen T.R."/>
            <person name="Stracke R."/>
            <person name="Reinhardt R."/>
            <person name="Goesmann A."/>
            <person name="Kraft T."/>
            <person name="Schulz B."/>
            <person name="Stadler P.F."/>
            <person name="Schmidt T."/>
            <person name="Gabaldon T."/>
            <person name="Lehrach H."/>
            <person name="Weisshaar B."/>
            <person name="Himmelbauer H."/>
        </authorList>
    </citation>
    <scope>NUCLEOTIDE SEQUENCE [LARGE SCALE GENOMIC DNA]</scope>
    <source>
        <tissue evidence="2">Taproot</tissue>
    </source>
</reference>
<dbReference type="Pfam" id="PF00646">
    <property type="entry name" value="F-box"/>
    <property type="match status" value="1"/>
</dbReference>
<dbReference type="PANTHER" id="PTHR47149:SF1">
    <property type="entry name" value="F-BOX PROTEIN RMF"/>
    <property type="match status" value="1"/>
</dbReference>
<feature type="domain" description="F-box" evidence="1">
    <location>
        <begin position="7"/>
        <end position="35"/>
    </location>
</feature>
<dbReference type="Proteomes" id="UP000035740">
    <property type="component" value="Unassembled WGS sequence"/>
</dbReference>
<name>A0A0J8B5Q2_BETVV</name>
<dbReference type="Gene3D" id="1.20.1280.50">
    <property type="match status" value="1"/>
</dbReference>
<organism evidence="2 3">
    <name type="scientific">Beta vulgaris subsp. vulgaris</name>
    <name type="common">Beet</name>
    <dbReference type="NCBI Taxonomy" id="3555"/>
    <lineage>
        <taxon>Eukaryota</taxon>
        <taxon>Viridiplantae</taxon>
        <taxon>Streptophyta</taxon>
        <taxon>Embryophyta</taxon>
        <taxon>Tracheophyta</taxon>
        <taxon>Spermatophyta</taxon>
        <taxon>Magnoliopsida</taxon>
        <taxon>eudicotyledons</taxon>
        <taxon>Gunneridae</taxon>
        <taxon>Pentapetalae</taxon>
        <taxon>Caryophyllales</taxon>
        <taxon>Chenopodiaceae</taxon>
        <taxon>Betoideae</taxon>
        <taxon>Beta</taxon>
    </lineage>
</organism>
<dbReference type="CDD" id="cd09917">
    <property type="entry name" value="F-box_SF"/>
    <property type="match status" value="1"/>
</dbReference>
<accession>A0A0J8B5Q2</accession>
<evidence type="ECO:0000259" key="1">
    <source>
        <dbReference type="Pfam" id="PF00646"/>
    </source>
</evidence>